<evidence type="ECO:0000313" key="2">
    <source>
        <dbReference type="Proteomes" id="UP000235025"/>
    </source>
</evidence>
<evidence type="ECO:0000313" key="1">
    <source>
        <dbReference type="EMBL" id="PLZ95296.1"/>
    </source>
</evidence>
<comment type="caution">
    <text evidence="1">The sequence shown here is derived from an EMBL/GenBank/DDBJ whole genome shotgun (WGS) entry which is preliminary data.</text>
</comment>
<reference evidence="1 2" key="1">
    <citation type="submission" date="2017-07" db="EMBL/GenBank/DDBJ databases">
        <title>Genomes of Fischerella (Mastigocladus) sp. strains.</title>
        <authorList>
            <person name="Miller S.R."/>
        </authorList>
    </citation>
    <scope>NUCLEOTIDE SEQUENCE [LARGE SCALE GENOMIC DNA]</scope>
    <source>
        <strain evidence="1 2">CCMEE 5268</strain>
    </source>
</reference>
<name>A0A2N6KAH4_9CYAN</name>
<sequence>MATFNPGTGTLKSTSLEAAAMEAAQILQNAERASTVDPQPNNIAVNYFTGDNVVQVRATLPINQSVSASAQAVFVAEDYIGTSFSNGGGDLTSSTLPAAVLELFQRLQIAEKSASSNPNNITITYDTETEIATINAEMPVSFTVSSNGSVSIVAAPYLA</sequence>
<accession>A0A2N6KAH4</accession>
<organism evidence="1 2">
    <name type="scientific">Fischerella thermalis CCMEE 5268</name>
    <dbReference type="NCBI Taxonomy" id="2019662"/>
    <lineage>
        <taxon>Bacteria</taxon>
        <taxon>Bacillati</taxon>
        <taxon>Cyanobacteriota</taxon>
        <taxon>Cyanophyceae</taxon>
        <taxon>Nostocales</taxon>
        <taxon>Hapalosiphonaceae</taxon>
        <taxon>Fischerella</taxon>
    </lineage>
</organism>
<dbReference type="AlphaFoldDB" id="A0A2N6KAH4"/>
<dbReference type="EMBL" id="NMQA01000323">
    <property type="protein sequence ID" value="PLZ95296.1"/>
    <property type="molecule type" value="Genomic_DNA"/>
</dbReference>
<protein>
    <submittedName>
        <fullName evidence="1">Uncharacterized protein</fullName>
    </submittedName>
</protein>
<dbReference type="Proteomes" id="UP000235025">
    <property type="component" value="Unassembled WGS sequence"/>
</dbReference>
<proteinExistence type="predicted"/>
<dbReference type="RefSeq" id="WP_102174899.1">
    <property type="nucleotide sequence ID" value="NZ_NMQA01000323.1"/>
</dbReference>
<gene>
    <name evidence="1" type="ORF">CEN50_22835</name>
</gene>